<proteinExistence type="inferred from homology"/>
<reference evidence="2 3" key="1">
    <citation type="submission" date="2010-10" db="EMBL/GenBank/DDBJ databases">
        <authorList>
            <person name="Chen C."/>
            <person name="Kittichotirat W."/>
            <person name="Asikainen S."/>
            <person name="Bumgarner R."/>
        </authorList>
    </citation>
    <scope>NUCLEOTIDE SEQUENCE [LARGE SCALE GENOMIC DNA]</scope>
    <source>
        <strain evidence="2 3">SC1083</strain>
    </source>
</reference>
<name>G4AAP1_AGGAC</name>
<dbReference type="Pfam" id="PF06062">
    <property type="entry name" value="UPF0231"/>
    <property type="match status" value="2"/>
</dbReference>
<organism evidence="2 3">
    <name type="scientific">Aggregatibacter actinomycetemcomitans serotype e str. SC1083</name>
    <dbReference type="NCBI Taxonomy" id="907488"/>
    <lineage>
        <taxon>Bacteria</taxon>
        <taxon>Pseudomonadati</taxon>
        <taxon>Pseudomonadota</taxon>
        <taxon>Gammaproteobacteria</taxon>
        <taxon>Pasteurellales</taxon>
        <taxon>Pasteurellaceae</taxon>
        <taxon>Aggregatibacter</taxon>
    </lineage>
</organism>
<dbReference type="AlphaFoldDB" id="G4AAP1"/>
<dbReference type="PATRIC" id="fig|907488.3.peg.1880"/>
<accession>G4AAP1</accession>
<comment type="similarity">
    <text evidence="1">Belongs to the UPF0231 family.</text>
</comment>
<sequence length="90" mass="10366">MNFQFTAYQGNIIAKRSMEHSVFANRFNIEVRLDPQLISTALSYLENPPAHRSSGGIGRDRFYYNATIIAFCGIEDFARFLHSYLAFIRP</sequence>
<dbReference type="EMBL" id="AEJM01000038">
    <property type="protein sequence ID" value="EGY32801.1"/>
    <property type="molecule type" value="Genomic_DNA"/>
</dbReference>
<gene>
    <name evidence="2" type="ORF">SC1083_1914</name>
</gene>
<dbReference type="InterPro" id="IPR008249">
    <property type="entry name" value="UPF0231"/>
</dbReference>
<dbReference type="Proteomes" id="UP000005508">
    <property type="component" value="Unassembled WGS sequence"/>
</dbReference>
<evidence type="ECO:0000256" key="1">
    <source>
        <dbReference type="ARBA" id="ARBA00005367"/>
    </source>
</evidence>
<evidence type="ECO:0000313" key="3">
    <source>
        <dbReference type="Proteomes" id="UP000005508"/>
    </source>
</evidence>
<comment type="caution">
    <text evidence="2">The sequence shown here is derived from an EMBL/GenBank/DDBJ whole genome shotgun (WGS) entry which is preliminary data.</text>
</comment>
<protein>
    <submittedName>
        <fullName evidence="2">Uncharacterized protein</fullName>
    </submittedName>
</protein>
<evidence type="ECO:0000313" key="2">
    <source>
        <dbReference type="EMBL" id="EGY32801.1"/>
    </source>
</evidence>
<dbReference type="RefSeq" id="WP_005559019.1">
    <property type="nucleotide sequence ID" value="NZ_AEJM01000038.1"/>
</dbReference>